<dbReference type="Proteomes" id="UP000295620">
    <property type="component" value="Unassembled WGS sequence"/>
</dbReference>
<dbReference type="Pfam" id="PF08487">
    <property type="entry name" value="VIT"/>
    <property type="match status" value="1"/>
</dbReference>
<feature type="transmembrane region" description="Helical" evidence="1">
    <location>
        <begin position="130"/>
        <end position="151"/>
    </location>
</feature>
<keyword evidence="1" id="KW-0472">Membrane</keyword>
<evidence type="ECO:0000313" key="4">
    <source>
        <dbReference type="Proteomes" id="UP000295620"/>
    </source>
</evidence>
<dbReference type="InterPro" id="IPR013694">
    <property type="entry name" value="VIT"/>
</dbReference>
<reference evidence="3 4" key="1">
    <citation type="submission" date="2019-03" db="EMBL/GenBank/DDBJ databases">
        <title>Genomic Encyclopedia of Archaeal and Bacterial Type Strains, Phase II (KMG-II): from individual species to whole genera.</title>
        <authorList>
            <person name="Goeker M."/>
        </authorList>
    </citation>
    <scope>NUCLEOTIDE SEQUENCE [LARGE SCALE GENOMIC DNA]</scope>
    <source>
        <strain evidence="3 4">DSM 19035</strain>
    </source>
</reference>
<evidence type="ECO:0000259" key="2">
    <source>
        <dbReference type="PROSITE" id="PS51468"/>
    </source>
</evidence>
<protein>
    <submittedName>
        <fullName evidence="3">XrtN system VIT domain protein</fullName>
    </submittedName>
</protein>
<dbReference type="RefSeq" id="WP_133577587.1">
    <property type="nucleotide sequence ID" value="NZ_SNYC01000006.1"/>
</dbReference>
<accession>A0A4R6STA5</accession>
<dbReference type="OrthoDB" id="1801976at2"/>
<feature type="domain" description="VIT" evidence="2">
    <location>
        <begin position="324"/>
        <end position="457"/>
    </location>
</feature>
<sequence>MKNLLSDLKSDTFRLSGIIAIIASALVFLITSMYKNNDDSNMLIFCFSFIVTLSYTVALIIRTFSVHRWKLSKSRQEYVVLMLVLWFISAFSLNQEMNIFDNSTNWLSCYICIACSALVLTTVQQQLPVYVRHILSFILGASLILFMYYAIYLIPFYLLSLVAAIFFGLSLHLLIPLFLTILTLVIAIRSVKEIPALKYPFALGVMLPLIICTGFTMKWNQTNKMISQTINHNTLNESKLPTWVLISQQVPKSALTEKIMKAGLVYTIPDRTGNWFWGDFGGTSFDEPKQHDPLVYIASLLTKEQNLYEYDRIRILKSMYDSRHPAQERLWSGENLETASVVSNIKIYPEYRMAYTEKTLSIRNKSHRRWRSEEEAIYTFHLSEGAVVSSLSLWINGVEQKARLTTKGKADTAYKTIVGVESRDPSVIHWQEGNTVSVRVFPCNTEENRKFRIGITSPLKKTGSTLSYENPYFNGPASTHAQETIQLSLSTLSTLSAFSTFSTFSSTRALSSGTPTSLDTEFEFKNNKPLVIDRDYIDKWNLSFQSVPLSNRSFSFNGSSYRLKEASTINAAFKPEKIYLDINSSWSQEELNTIWETIKDQKVYAYTDHLVQVNKDNLEGIYQDLHVLNFSLFPFFEITEPGTALLITKGSDNSPNLSDLENSVFQKNTSAYLARATPLHVYNIGTQLNPYLKTLKEFGVFKYNEGDLNQLALQLQKRSFPLLQEQPSVLTLESAQMAIEKTPGILPNEAPDHLLRLYAYNDILKKVGPTYFNKDYVNDELLKTAGEAYIVSPMSSLIVLETLKDYDRFGIEESKNSLQNASFKSSGEAPEPHEWMLMALTAAILLYYLYQSKHKIKYT</sequence>
<feature type="transmembrane region" description="Helical" evidence="1">
    <location>
        <begin position="12"/>
        <end position="30"/>
    </location>
</feature>
<proteinExistence type="predicted"/>
<keyword evidence="4" id="KW-1185">Reference proteome</keyword>
<keyword evidence="1" id="KW-1133">Transmembrane helix</keyword>
<organism evidence="3 4">
    <name type="scientific">Pedobacter metabolipauper</name>
    <dbReference type="NCBI Taxonomy" id="425513"/>
    <lineage>
        <taxon>Bacteria</taxon>
        <taxon>Pseudomonadati</taxon>
        <taxon>Bacteroidota</taxon>
        <taxon>Sphingobacteriia</taxon>
        <taxon>Sphingobacteriales</taxon>
        <taxon>Sphingobacteriaceae</taxon>
        <taxon>Pedobacter</taxon>
    </lineage>
</organism>
<feature type="transmembrane region" description="Helical" evidence="1">
    <location>
        <begin position="157"/>
        <end position="187"/>
    </location>
</feature>
<feature type="transmembrane region" description="Helical" evidence="1">
    <location>
        <begin position="105"/>
        <end position="123"/>
    </location>
</feature>
<dbReference type="AlphaFoldDB" id="A0A4R6STA5"/>
<feature type="transmembrane region" description="Helical" evidence="1">
    <location>
        <begin position="76"/>
        <end position="93"/>
    </location>
</feature>
<feature type="transmembrane region" description="Helical" evidence="1">
    <location>
        <begin position="833"/>
        <end position="850"/>
    </location>
</feature>
<dbReference type="EMBL" id="SNYC01000006">
    <property type="protein sequence ID" value="TDQ07645.1"/>
    <property type="molecule type" value="Genomic_DNA"/>
</dbReference>
<keyword evidence="1" id="KW-0812">Transmembrane</keyword>
<name>A0A4R6STA5_9SPHI</name>
<feature type="transmembrane region" description="Helical" evidence="1">
    <location>
        <begin position="42"/>
        <end position="64"/>
    </location>
</feature>
<feature type="transmembrane region" description="Helical" evidence="1">
    <location>
        <begin position="199"/>
        <end position="219"/>
    </location>
</feature>
<evidence type="ECO:0000313" key="3">
    <source>
        <dbReference type="EMBL" id="TDQ07645.1"/>
    </source>
</evidence>
<dbReference type="NCBIfam" id="TIGR04477">
    <property type="entry name" value="sorted_by_XrtN"/>
    <property type="match status" value="1"/>
</dbReference>
<comment type="caution">
    <text evidence="3">The sequence shown here is derived from an EMBL/GenBank/DDBJ whole genome shotgun (WGS) entry which is preliminary data.</text>
</comment>
<gene>
    <name evidence="3" type="ORF">ATK78_3773</name>
</gene>
<dbReference type="InterPro" id="IPR031005">
    <property type="entry name" value="Sorted_by_XrtN"/>
</dbReference>
<dbReference type="PROSITE" id="PS51468">
    <property type="entry name" value="VIT"/>
    <property type="match status" value="1"/>
</dbReference>
<evidence type="ECO:0000256" key="1">
    <source>
        <dbReference type="SAM" id="Phobius"/>
    </source>
</evidence>